<dbReference type="GO" id="GO:0046872">
    <property type="term" value="F:metal ion binding"/>
    <property type="evidence" value="ECO:0007669"/>
    <property type="project" value="UniProtKB-KW"/>
</dbReference>
<dbReference type="Proteomes" id="UP001302676">
    <property type="component" value="Unassembled WGS sequence"/>
</dbReference>
<dbReference type="EMBL" id="MU853556">
    <property type="protein sequence ID" value="KAK4147384.1"/>
    <property type="molecule type" value="Genomic_DNA"/>
</dbReference>
<reference evidence="3" key="2">
    <citation type="submission" date="2023-05" db="EMBL/GenBank/DDBJ databases">
        <authorList>
            <consortium name="Lawrence Berkeley National Laboratory"/>
            <person name="Steindorff A."/>
            <person name="Hensen N."/>
            <person name="Bonometti L."/>
            <person name="Westerberg I."/>
            <person name="Brannstrom I.O."/>
            <person name="Guillou S."/>
            <person name="Cros-Aarteil S."/>
            <person name="Calhoun S."/>
            <person name="Haridas S."/>
            <person name="Kuo A."/>
            <person name="Mondo S."/>
            <person name="Pangilinan J."/>
            <person name="Riley R."/>
            <person name="Labutti K."/>
            <person name="Andreopoulos B."/>
            <person name="Lipzen A."/>
            <person name="Chen C."/>
            <person name="Yanf M."/>
            <person name="Daum C."/>
            <person name="Ng V."/>
            <person name="Clum A."/>
            <person name="Ohm R."/>
            <person name="Martin F."/>
            <person name="Silar P."/>
            <person name="Natvig D."/>
            <person name="Lalanne C."/>
            <person name="Gautier V."/>
            <person name="Ament-Velasquez S.L."/>
            <person name="Kruys A."/>
            <person name="Hutchinson M.I."/>
            <person name="Powell A.J."/>
            <person name="Barry K."/>
            <person name="Miller A.N."/>
            <person name="Grigoriev I.V."/>
            <person name="Debuchy R."/>
            <person name="Gladieux P."/>
            <person name="Thoren M.H."/>
            <person name="Johannesson H."/>
        </authorList>
    </citation>
    <scope>NUCLEOTIDE SEQUENCE</scope>
    <source>
        <strain evidence="3">CBS 141.50</strain>
    </source>
</reference>
<evidence type="ECO:0000256" key="1">
    <source>
        <dbReference type="RuleBase" id="RU003682"/>
    </source>
</evidence>
<dbReference type="Pfam" id="PF13640">
    <property type="entry name" value="2OG-FeII_Oxy_3"/>
    <property type="match status" value="1"/>
</dbReference>
<keyword evidence="1" id="KW-0408">Iron</keyword>
<evidence type="ECO:0000313" key="4">
    <source>
        <dbReference type="Proteomes" id="UP001302676"/>
    </source>
</evidence>
<comment type="caution">
    <text evidence="3">The sequence shown here is derived from an EMBL/GenBank/DDBJ whole genome shotgun (WGS) entry which is preliminary data.</text>
</comment>
<dbReference type="GO" id="GO:0016491">
    <property type="term" value="F:oxidoreductase activity"/>
    <property type="evidence" value="ECO:0007669"/>
    <property type="project" value="UniProtKB-KW"/>
</dbReference>
<dbReference type="GeneID" id="87821937"/>
<keyword evidence="1" id="KW-0479">Metal-binding</keyword>
<keyword evidence="4" id="KW-1185">Reference proteome</keyword>
<proteinExistence type="inferred from homology"/>
<gene>
    <name evidence="3" type="ORF">C8A04DRAFT_9024</name>
</gene>
<sequence>MPLAPDSKTAKNPLFEELRQSVTSQTMDFTFACGGLIPIPDNTQSSETLRARSCLPIDLRWDSDESSLLSSETKLTLPLEPTTEKNLGQLIKDMTPATFGRDGQHVYDESYRKASKLDPTRFASTFNPYELGIVDTIAQTLLPSLRHSKQSRAVKAELYKMNVYSGPSAKFKTHVDTPRSPWQFGSLVVCLPLEHQGGALEVRHNGKTVTFDWSNAKGDGKPPAVGWAAFYSDCEHEVLEVTEGHRLTLTYNLFCVRGNGQLGGNCPWLDPSKLPLYETIKTLVQDAAAWEQGGFIGFNCSHVYPHTTQTTLNFLAPDNLKGADMLMYEIFQSLGLEVSFRPVVNDLHFEDGEGEPAPPMVGVEVALEEWRGTTEDEEVMVQYYRWAGCEINGYYRGRFSRRPPGDYVPFEEVHWLNDFGHMESQISWTAYGNEPSGTTTYSCCAIVAKIPPSGKAEGKANVAKGGEAVAE</sequence>
<dbReference type="PROSITE" id="PS51471">
    <property type="entry name" value="FE2OG_OXY"/>
    <property type="match status" value="1"/>
</dbReference>
<dbReference type="AlphaFoldDB" id="A0AAN6ZRI8"/>
<dbReference type="PANTHER" id="PTHR33099">
    <property type="entry name" value="FE2OG DIOXYGENASE DOMAIN-CONTAINING PROTEIN"/>
    <property type="match status" value="1"/>
</dbReference>
<dbReference type="RefSeq" id="XP_062640755.1">
    <property type="nucleotide sequence ID" value="XM_062785324.1"/>
</dbReference>
<accession>A0AAN6ZRI8</accession>
<keyword evidence="1" id="KW-0560">Oxidoreductase</keyword>
<protein>
    <recommendedName>
        <fullName evidence="2">Fe2OG dioxygenase domain-containing protein</fullName>
    </recommendedName>
</protein>
<dbReference type="InterPro" id="IPR005123">
    <property type="entry name" value="Oxoglu/Fe-dep_dioxygenase_dom"/>
</dbReference>
<dbReference type="PANTHER" id="PTHR33099:SF7">
    <property type="entry name" value="MYND-TYPE DOMAIN-CONTAINING PROTEIN"/>
    <property type="match status" value="1"/>
</dbReference>
<comment type="similarity">
    <text evidence="1">Belongs to the iron/ascorbate-dependent oxidoreductase family.</text>
</comment>
<name>A0AAN6ZRI8_9PEZI</name>
<evidence type="ECO:0000259" key="2">
    <source>
        <dbReference type="PROSITE" id="PS51471"/>
    </source>
</evidence>
<evidence type="ECO:0000313" key="3">
    <source>
        <dbReference type="EMBL" id="KAK4147384.1"/>
    </source>
</evidence>
<feature type="domain" description="Fe2OG dioxygenase" evidence="2">
    <location>
        <begin position="155"/>
        <end position="257"/>
    </location>
</feature>
<reference evidence="3" key="1">
    <citation type="journal article" date="2023" name="Mol. Phylogenet. Evol.">
        <title>Genome-scale phylogeny and comparative genomics of the fungal order Sordariales.</title>
        <authorList>
            <person name="Hensen N."/>
            <person name="Bonometti L."/>
            <person name="Westerberg I."/>
            <person name="Brannstrom I.O."/>
            <person name="Guillou S."/>
            <person name="Cros-Aarteil S."/>
            <person name="Calhoun S."/>
            <person name="Haridas S."/>
            <person name="Kuo A."/>
            <person name="Mondo S."/>
            <person name="Pangilinan J."/>
            <person name="Riley R."/>
            <person name="LaButti K."/>
            <person name="Andreopoulos B."/>
            <person name="Lipzen A."/>
            <person name="Chen C."/>
            <person name="Yan M."/>
            <person name="Daum C."/>
            <person name="Ng V."/>
            <person name="Clum A."/>
            <person name="Steindorff A."/>
            <person name="Ohm R.A."/>
            <person name="Martin F."/>
            <person name="Silar P."/>
            <person name="Natvig D.O."/>
            <person name="Lalanne C."/>
            <person name="Gautier V."/>
            <person name="Ament-Velasquez S.L."/>
            <person name="Kruys A."/>
            <person name="Hutchinson M.I."/>
            <person name="Powell A.J."/>
            <person name="Barry K."/>
            <person name="Miller A.N."/>
            <person name="Grigoriev I.V."/>
            <person name="Debuchy R."/>
            <person name="Gladieux P."/>
            <person name="Hiltunen Thoren M."/>
            <person name="Johannesson H."/>
        </authorList>
    </citation>
    <scope>NUCLEOTIDE SEQUENCE</scope>
    <source>
        <strain evidence="3">CBS 141.50</strain>
    </source>
</reference>
<organism evidence="3 4">
    <name type="scientific">Dichotomopilus funicola</name>
    <dbReference type="NCBI Taxonomy" id="1934379"/>
    <lineage>
        <taxon>Eukaryota</taxon>
        <taxon>Fungi</taxon>
        <taxon>Dikarya</taxon>
        <taxon>Ascomycota</taxon>
        <taxon>Pezizomycotina</taxon>
        <taxon>Sordariomycetes</taxon>
        <taxon>Sordariomycetidae</taxon>
        <taxon>Sordariales</taxon>
        <taxon>Chaetomiaceae</taxon>
        <taxon>Dichotomopilus</taxon>
    </lineage>
</organism>
<dbReference type="InterPro" id="IPR044862">
    <property type="entry name" value="Pro_4_hyd_alph_FE2OG_OXY"/>
</dbReference>
<dbReference type="Gene3D" id="2.60.120.620">
    <property type="entry name" value="q2cbj1_9rhob like domain"/>
    <property type="match status" value="1"/>
</dbReference>